<feature type="domain" description="NusG-like N-terminal" evidence="4">
    <location>
        <begin position="2"/>
        <end position="99"/>
    </location>
</feature>
<dbReference type="RefSeq" id="WP_315625346.1">
    <property type="nucleotide sequence ID" value="NZ_JAUHMF010000002.1"/>
</dbReference>
<evidence type="ECO:0000256" key="1">
    <source>
        <dbReference type="ARBA" id="ARBA00022814"/>
    </source>
</evidence>
<evidence type="ECO:0000256" key="3">
    <source>
        <dbReference type="ARBA" id="ARBA00023163"/>
    </source>
</evidence>
<dbReference type="CDD" id="cd06091">
    <property type="entry name" value="KOW_NusG"/>
    <property type="match status" value="1"/>
</dbReference>
<dbReference type="InterPro" id="IPR036735">
    <property type="entry name" value="NGN_dom_sf"/>
</dbReference>
<dbReference type="SMART" id="SM00738">
    <property type="entry name" value="NGN"/>
    <property type="match status" value="1"/>
</dbReference>
<keyword evidence="2" id="KW-0805">Transcription regulation</keyword>
<dbReference type="Pfam" id="PF02357">
    <property type="entry name" value="NusG"/>
    <property type="match status" value="1"/>
</dbReference>
<evidence type="ECO:0000313" key="6">
    <source>
        <dbReference type="Proteomes" id="UP001254165"/>
    </source>
</evidence>
<dbReference type="Proteomes" id="UP001254165">
    <property type="component" value="Unassembled WGS sequence"/>
</dbReference>
<protein>
    <submittedName>
        <fullName evidence="5">Transcription termination/antitermination NusG family protein</fullName>
    </submittedName>
</protein>
<evidence type="ECO:0000259" key="4">
    <source>
        <dbReference type="SMART" id="SM00738"/>
    </source>
</evidence>
<dbReference type="EMBL" id="JAUHMF010000002">
    <property type="protein sequence ID" value="MDT8898682.1"/>
    <property type="molecule type" value="Genomic_DNA"/>
</dbReference>
<evidence type="ECO:0000256" key="2">
    <source>
        <dbReference type="ARBA" id="ARBA00023015"/>
    </source>
</evidence>
<sequence>MSLHWYAIHSHPHREESLARYMTEKGLEVFYPHLKVKPVNPRARRIRAYFPGYVFVRADLEQTGASLFQWMPFATGLVAFGGEPAIVPDALITALQNHLERLNQMAAQSPADQYQKGERVEIESGPFAGYEAIFDTRLPGRERVRVLLKFLGERRVPLELDSRQVRKPPASA</sequence>
<comment type="caution">
    <text evidence="5">The sequence shown here is derived from an EMBL/GenBank/DDBJ whole genome shotgun (WGS) entry which is preliminary data.</text>
</comment>
<dbReference type="InterPro" id="IPR043425">
    <property type="entry name" value="NusG-like"/>
</dbReference>
<gene>
    <name evidence="5" type="ORF">QYE77_10410</name>
</gene>
<dbReference type="PANTHER" id="PTHR30265:SF7">
    <property type="entry name" value="TRANSCRIPTION ANTITERMINATION PROTEIN RFAH"/>
    <property type="match status" value="1"/>
</dbReference>
<dbReference type="PANTHER" id="PTHR30265">
    <property type="entry name" value="RHO-INTERACTING TRANSCRIPTION TERMINATION FACTOR NUSG"/>
    <property type="match status" value="1"/>
</dbReference>
<dbReference type="Gene3D" id="3.30.70.940">
    <property type="entry name" value="NusG, N-terminal domain"/>
    <property type="match status" value="1"/>
</dbReference>
<proteinExistence type="predicted"/>
<dbReference type="SUPFAM" id="SSF50104">
    <property type="entry name" value="Translation proteins SH3-like domain"/>
    <property type="match status" value="1"/>
</dbReference>
<dbReference type="InterPro" id="IPR006645">
    <property type="entry name" value="NGN-like_dom"/>
</dbReference>
<dbReference type="InterPro" id="IPR008991">
    <property type="entry name" value="Translation_prot_SH3-like_sf"/>
</dbReference>
<keyword evidence="6" id="KW-1185">Reference proteome</keyword>
<evidence type="ECO:0000313" key="5">
    <source>
        <dbReference type="EMBL" id="MDT8898682.1"/>
    </source>
</evidence>
<reference evidence="5 6" key="1">
    <citation type="submission" date="2023-07" db="EMBL/GenBank/DDBJ databases">
        <title>Novel species of Thermanaerothrix with wide hydrolytic capabilities.</title>
        <authorList>
            <person name="Zayulina K.S."/>
            <person name="Podosokorskaya O.A."/>
            <person name="Elcheninov A.G."/>
        </authorList>
    </citation>
    <scope>NUCLEOTIDE SEQUENCE [LARGE SCALE GENOMIC DNA]</scope>
    <source>
        <strain evidence="5 6">4228-RoL</strain>
    </source>
</reference>
<keyword evidence="3" id="KW-0804">Transcription</keyword>
<keyword evidence="1" id="KW-0889">Transcription antitermination</keyword>
<dbReference type="SUPFAM" id="SSF82679">
    <property type="entry name" value="N-utilization substance G protein NusG, N-terminal domain"/>
    <property type="match status" value="1"/>
</dbReference>
<accession>A0ABU3NRJ6</accession>
<name>A0ABU3NRJ6_9CHLR</name>
<organism evidence="5 6">
    <name type="scientific">Thermanaerothrix solaris</name>
    <dbReference type="NCBI Taxonomy" id="3058434"/>
    <lineage>
        <taxon>Bacteria</taxon>
        <taxon>Bacillati</taxon>
        <taxon>Chloroflexota</taxon>
        <taxon>Anaerolineae</taxon>
        <taxon>Anaerolineales</taxon>
        <taxon>Anaerolineaceae</taxon>
        <taxon>Thermanaerothrix</taxon>
    </lineage>
</organism>